<accession>A0A069RDX6</accession>
<dbReference type="OrthoDB" id="9768127at2"/>
<comment type="caution">
    <text evidence="9">The sequence shown here is derived from an EMBL/GenBank/DDBJ whole genome shotgun (WGS) entry which is preliminary data.</text>
</comment>
<dbReference type="Gene3D" id="3.30.420.40">
    <property type="match status" value="2"/>
</dbReference>
<evidence type="ECO:0000256" key="2">
    <source>
        <dbReference type="ARBA" id="ARBA00014415"/>
    </source>
</evidence>
<comment type="similarity">
    <text evidence="1">Belongs to the heat shock protein 70 family.</text>
</comment>
<dbReference type="Pfam" id="PF14450">
    <property type="entry name" value="FtsA"/>
    <property type="match status" value="1"/>
</dbReference>
<dbReference type="Proteomes" id="UP000027946">
    <property type="component" value="Unassembled WGS sequence"/>
</dbReference>
<evidence type="ECO:0000259" key="8">
    <source>
        <dbReference type="SMART" id="SM00842"/>
    </source>
</evidence>
<proteinExistence type="inferred from homology"/>
<keyword evidence="10" id="KW-1185">Reference proteome</keyword>
<feature type="domain" description="SHS2" evidence="8">
    <location>
        <begin position="7"/>
        <end position="204"/>
    </location>
</feature>
<dbReference type="RefSeq" id="WP_052636267.1">
    <property type="nucleotide sequence ID" value="NZ_FSRH01000012.1"/>
</dbReference>
<dbReference type="STRING" id="1121324.CLIT_20c00500"/>
<keyword evidence="4" id="KW-0346">Stress response</keyword>
<dbReference type="AlphaFoldDB" id="A0A069RDX6"/>
<keyword evidence="9" id="KW-0131">Cell cycle</keyword>
<dbReference type="SMART" id="SM00842">
    <property type="entry name" value="FtsA"/>
    <property type="match status" value="1"/>
</dbReference>
<evidence type="ECO:0000256" key="4">
    <source>
        <dbReference type="ARBA" id="ARBA00023016"/>
    </source>
</evidence>
<evidence type="ECO:0000313" key="10">
    <source>
        <dbReference type="Proteomes" id="UP000027946"/>
    </source>
</evidence>
<dbReference type="InterPro" id="IPR003494">
    <property type="entry name" value="SHS2_FtsA"/>
</dbReference>
<dbReference type="PANTHER" id="PTHR32432:SF3">
    <property type="entry name" value="ETHANOLAMINE UTILIZATION PROTEIN EUTJ"/>
    <property type="match status" value="1"/>
</dbReference>
<gene>
    <name evidence="9" type="primary">ftsA</name>
    <name evidence="9" type="ORF">CLIT_20c00500</name>
</gene>
<evidence type="ECO:0000256" key="5">
    <source>
        <dbReference type="ARBA" id="ARBA00030019"/>
    </source>
</evidence>
<dbReference type="CDD" id="cd24004">
    <property type="entry name" value="ASKHA_NBD_PilM-like"/>
    <property type="match status" value="1"/>
</dbReference>
<dbReference type="eggNOG" id="COG0849">
    <property type="taxonomic scope" value="Bacteria"/>
</dbReference>
<reference evidence="9 10" key="1">
    <citation type="submission" date="2014-03" db="EMBL/GenBank/DDBJ databases">
        <title>Genome sequence of Clostridium litorale W6, DSM 5388.</title>
        <authorList>
            <person name="Poehlein A."/>
            <person name="Jagirdar A."/>
            <person name="Khonsari B."/>
            <person name="Chibani C.M."/>
            <person name="Gutierrez Gutierrez D.A."/>
            <person name="Davydova E."/>
            <person name="Alghaithi H.S."/>
            <person name="Nair K.P."/>
            <person name="Dhamotharan K."/>
            <person name="Chandran L."/>
            <person name="G W."/>
            <person name="Daniel R."/>
        </authorList>
    </citation>
    <scope>NUCLEOTIDE SEQUENCE [LARGE SCALE GENOMIC DNA]</scope>
    <source>
        <strain evidence="9 10">W6</strain>
    </source>
</reference>
<evidence type="ECO:0000256" key="3">
    <source>
        <dbReference type="ARBA" id="ARBA00017249"/>
    </source>
</evidence>
<dbReference type="InterPro" id="IPR018181">
    <property type="entry name" value="Heat_shock_70_CS"/>
</dbReference>
<dbReference type="PROSITE" id="PS01036">
    <property type="entry name" value="HSP70_3"/>
    <property type="match status" value="1"/>
</dbReference>
<evidence type="ECO:0000256" key="6">
    <source>
        <dbReference type="ARBA" id="ARBA00030945"/>
    </source>
</evidence>
<dbReference type="InterPro" id="IPR043129">
    <property type="entry name" value="ATPase_NBD"/>
</dbReference>
<dbReference type="SUPFAM" id="SSF53067">
    <property type="entry name" value="Actin-like ATPase domain"/>
    <property type="match status" value="2"/>
</dbReference>
<dbReference type="GO" id="GO:0051301">
    <property type="term" value="P:cell division"/>
    <property type="evidence" value="ECO:0007669"/>
    <property type="project" value="UniProtKB-KW"/>
</dbReference>
<dbReference type="PANTHER" id="PTHR32432">
    <property type="entry name" value="CELL DIVISION PROTEIN FTSA-RELATED"/>
    <property type="match status" value="1"/>
</dbReference>
<evidence type="ECO:0000313" key="9">
    <source>
        <dbReference type="EMBL" id="KDR94405.1"/>
    </source>
</evidence>
<dbReference type="InterPro" id="IPR050696">
    <property type="entry name" value="FtsA/MreB"/>
</dbReference>
<organism evidence="9 10">
    <name type="scientific">Peptoclostridium litorale DSM 5388</name>
    <dbReference type="NCBI Taxonomy" id="1121324"/>
    <lineage>
        <taxon>Bacteria</taxon>
        <taxon>Bacillati</taxon>
        <taxon>Bacillota</taxon>
        <taxon>Clostridia</taxon>
        <taxon>Peptostreptococcales</taxon>
        <taxon>Peptoclostridiaceae</taxon>
        <taxon>Peptoclostridium</taxon>
    </lineage>
</organism>
<sequence length="658" mass="71915">MENKDIIFALDIGTRSIIGIVCTQEDEKLKIVASEIIEHEKRTMYDGQIHDIDGVAKIVSKVKYSLESQIGFQLKRVAIAAAGRALKTASGSAQMDVDFTSEVDKTSVESIELEAIQNAQSLLGETLEKQGAKYYCVGHSVSAYYLDGNYIESLIGHRGEQISVEILATFLPNIVVDSLYSVMDRVGLEVESLTLEPIAAINIAIKKNMRLLNLAMVDIGAGTCDIAVTNNGTISAYAMVPGAGDKITEAISHKYLLDFDTAEIVKRQLSSPGNITFSDIVGIETVISAQEMVSSIEDSIRDMGVQIAQEILKYNTKPPGAVFLVGGASQIPLLPQVIADELGIPLQRVALRDSSIANEFEGIEDRLRGPDSITPLGIALEHSINAKKNFIEIVFNEKSIRMFNSKVLTVSDALVMSGFNPRNLIPQSGDEFVYSLNGSERHLKGLPGMPAQIVLNGKDSSLTDVLSDGDKITVLSAQKGDQRKPSLYECLKLEWYDDVAIAKSSIGVNGIDATSDSTLSSGDSITIKPTGEYISNAAPANTAYDEFSDPAYSTDELDFDFDYESSDEYENDDEFESLSPPASHENSVKIQKFMSVVVNGERVDISHSKEKFILTDIFEYIDFDISKPQGFLTMSVNGTRESFNYKLKTGDVIEISWK</sequence>
<evidence type="ECO:0000256" key="1">
    <source>
        <dbReference type="ARBA" id="ARBA00007381"/>
    </source>
</evidence>
<keyword evidence="9" id="KW-0132">Cell division</keyword>
<dbReference type="EMBL" id="JJMM01000020">
    <property type="protein sequence ID" value="KDR94405.1"/>
    <property type="molecule type" value="Genomic_DNA"/>
</dbReference>
<protein>
    <recommendedName>
        <fullName evidence="2">Chaperone protein DnaK</fullName>
    </recommendedName>
    <alternativeName>
        <fullName evidence="3">Chaperone protein dnaK</fullName>
    </alternativeName>
    <alternativeName>
        <fullName evidence="7">HSP70</fullName>
    </alternativeName>
    <alternativeName>
        <fullName evidence="6">Heat shock 70 kDa protein</fullName>
    </alternativeName>
    <alternativeName>
        <fullName evidence="5">Heat shock protein 70</fullName>
    </alternativeName>
</protein>
<evidence type="ECO:0000256" key="7">
    <source>
        <dbReference type="ARBA" id="ARBA00033103"/>
    </source>
</evidence>
<name>A0A069RDX6_PEPLI</name>